<gene>
    <name evidence="2" type="ORF">HMPREF1555_00365</name>
</gene>
<dbReference type="EMBL" id="AWUW01000021">
    <property type="protein sequence ID" value="ERJ68523.1"/>
    <property type="molecule type" value="Genomic_DNA"/>
</dbReference>
<proteinExistence type="predicted"/>
<evidence type="ECO:0008006" key="4">
    <source>
        <dbReference type="Google" id="ProtNLM"/>
    </source>
</evidence>
<comment type="caution">
    <text evidence="2">The sequence shown here is derived from an EMBL/GenBank/DDBJ whole genome shotgun (WGS) entry which is preliminary data.</text>
</comment>
<dbReference type="PATRIC" id="fig|1227271.3.peg.333"/>
<dbReference type="HOGENOM" id="CLU_189853_0_0_10"/>
<accession>A0A0E2LSL1</accession>
<dbReference type="InterPro" id="IPR027853">
    <property type="entry name" value="DUF4492"/>
</dbReference>
<keyword evidence="1" id="KW-0472">Membrane</keyword>
<dbReference type="RefSeq" id="WP_004584133.1">
    <property type="nucleotide sequence ID" value="NZ_KI259119.1"/>
</dbReference>
<dbReference type="Proteomes" id="UP000016630">
    <property type="component" value="Unassembled WGS sequence"/>
</dbReference>
<protein>
    <recommendedName>
        <fullName evidence="4">DUF4492 domain-containing protein</fullName>
    </recommendedName>
</protein>
<dbReference type="GeneID" id="29256250"/>
<organism evidence="2 3">
    <name type="scientific">Porphyromonas gingivalis F0570</name>
    <dbReference type="NCBI Taxonomy" id="1227271"/>
    <lineage>
        <taxon>Bacteria</taxon>
        <taxon>Pseudomonadati</taxon>
        <taxon>Bacteroidota</taxon>
        <taxon>Bacteroidia</taxon>
        <taxon>Bacteroidales</taxon>
        <taxon>Porphyromonadaceae</taxon>
        <taxon>Porphyromonas</taxon>
    </lineage>
</organism>
<evidence type="ECO:0000313" key="2">
    <source>
        <dbReference type="EMBL" id="ERJ68523.1"/>
    </source>
</evidence>
<evidence type="ECO:0000256" key="1">
    <source>
        <dbReference type="SAM" id="Phobius"/>
    </source>
</evidence>
<name>A0A0E2LSL1_PORGN</name>
<feature type="transmembrane region" description="Helical" evidence="1">
    <location>
        <begin position="32"/>
        <end position="52"/>
    </location>
</feature>
<dbReference type="Pfam" id="PF14899">
    <property type="entry name" value="DUF4492"/>
    <property type="match status" value="1"/>
</dbReference>
<keyword evidence="1" id="KW-0812">Transmembrane</keyword>
<evidence type="ECO:0000313" key="3">
    <source>
        <dbReference type="Proteomes" id="UP000016630"/>
    </source>
</evidence>
<reference evidence="2 3" key="1">
    <citation type="submission" date="2013-06" db="EMBL/GenBank/DDBJ databases">
        <authorList>
            <person name="Weinstock G."/>
            <person name="Sodergren E."/>
            <person name="Lobos E.A."/>
            <person name="Fulton L."/>
            <person name="Fulton R."/>
            <person name="Courtney L."/>
            <person name="Fronick C."/>
            <person name="O'Laughlin M."/>
            <person name="Godfrey J."/>
            <person name="Wilson R.M."/>
            <person name="Miner T."/>
            <person name="Farmer C."/>
            <person name="Delehaunty K."/>
            <person name="Cordes M."/>
            <person name="Minx P."/>
            <person name="Tomlinson C."/>
            <person name="Chen J."/>
            <person name="Wollam A."/>
            <person name="Pepin K.H."/>
            <person name="Bhonagiri V."/>
            <person name="Zhang X."/>
            <person name="Warren W."/>
            <person name="Mitreva M."/>
            <person name="Mardis E.R."/>
            <person name="Wilson R.K."/>
        </authorList>
    </citation>
    <scope>NUCLEOTIDE SEQUENCE [LARGE SCALE GENOMIC DNA]</scope>
    <source>
        <strain evidence="2 3">F0570</strain>
    </source>
</reference>
<dbReference type="AlphaFoldDB" id="A0A0E2LSL1"/>
<sequence>MTTIKAKRENLFMRIARFYIDGFRNMKLGKTLWAIILIKLFIMFAILKVFFFPNFLKQQVGSDSTAKSEYVQQELIKRGINP</sequence>
<keyword evidence="1" id="KW-1133">Transmembrane helix</keyword>